<dbReference type="InterPro" id="IPR000742">
    <property type="entry name" value="EGF"/>
</dbReference>
<comment type="caution">
    <text evidence="6">The sequence shown here is derived from an EMBL/GenBank/DDBJ whole genome shotgun (WGS) entry which is preliminary data.</text>
</comment>
<dbReference type="PANTHER" id="PTHR24046">
    <property type="entry name" value="SIGNAL PEPTIDE, CUB AND EGF-LIKE DOMAIN-CONTAINING"/>
    <property type="match status" value="1"/>
</dbReference>
<dbReference type="SUPFAM" id="SSF57196">
    <property type="entry name" value="EGF/Laminin"/>
    <property type="match status" value="2"/>
</dbReference>
<keyword evidence="7" id="KW-1185">Reference proteome</keyword>
<keyword evidence="3" id="KW-0677">Repeat</keyword>
<gene>
    <name evidence="6" type="primary">GAS6</name>
    <name evidence="6" type="ORF">Anas_09393</name>
</gene>
<dbReference type="Pfam" id="PF14670">
    <property type="entry name" value="FXa_inhibition"/>
    <property type="match status" value="2"/>
</dbReference>
<evidence type="ECO:0000256" key="2">
    <source>
        <dbReference type="ARBA" id="ARBA00022729"/>
    </source>
</evidence>
<name>A0A5N5T759_9CRUS</name>
<proteinExistence type="predicted"/>
<protein>
    <submittedName>
        <fullName evidence="6">Growth arrest-specific protein 6</fullName>
    </submittedName>
</protein>
<dbReference type="PANTHER" id="PTHR24046:SF7">
    <property type="entry name" value="CUB DOMAIN-CONTAINING PROTEIN"/>
    <property type="match status" value="1"/>
</dbReference>
<keyword evidence="2" id="KW-0732">Signal</keyword>
<dbReference type="GO" id="GO:0005615">
    <property type="term" value="C:extracellular space"/>
    <property type="evidence" value="ECO:0007669"/>
    <property type="project" value="TreeGrafter"/>
</dbReference>
<evidence type="ECO:0000259" key="5">
    <source>
        <dbReference type="SMART" id="SM00181"/>
    </source>
</evidence>
<dbReference type="GO" id="GO:0007165">
    <property type="term" value="P:signal transduction"/>
    <property type="evidence" value="ECO:0007669"/>
    <property type="project" value="TreeGrafter"/>
</dbReference>
<dbReference type="CDD" id="cd00054">
    <property type="entry name" value="EGF_CA"/>
    <property type="match status" value="1"/>
</dbReference>
<dbReference type="EMBL" id="SEYY01007415">
    <property type="protein sequence ID" value="KAB7502484.1"/>
    <property type="molecule type" value="Genomic_DNA"/>
</dbReference>
<evidence type="ECO:0000313" key="6">
    <source>
        <dbReference type="EMBL" id="KAB7502484.1"/>
    </source>
</evidence>
<accession>A0A5N5T759</accession>
<dbReference type="GO" id="GO:0009986">
    <property type="term" value="C:cell surface"/>
    <property type="evidence" value="ECO:0007669"/>
    <property type="project" value="TreeGrafter"/>
</dbReference>
<feature type="domain" description="EGF-like" evidence="5">
    <location>
        <begin position="94"/>
        <end position="131"/>
    </location>
</feature>
<keyword evidence="4" id="KW-1015">Disulfide bond</keyword>
<dbReference type="InterPro" id="IPR052071">
    <property type="entry name" value="SCUB_EGF-like_domain"/>
</dbReference>
<evidence type="ECO:0000256" key="1">
    <source>
        <dbReference type="ARBA" id="ARBA00022536"/>
    </source>
</evidence>
<evidence type="ECO:0000256" key="4">
    <source>
        <dbReference type="ARBA" id="ARBA00023157"/>
    </source>
</evidence>
<reference evidence="6 7" key="1">
    <citation type="journal article" date="2019" name="PLoS Biol.">
        <title>Sex chromosomes control vertical transmission of feminizing Wolbachia symbionts in an isopod.</title>
        <authorList>
            <person name="Becking T."/>
            <person name="Chebbi M.A."/>
            <person name="Giraud I."/>
            <person name="Moumen B."/>
            <person name="Laverre T."/>
            <person name="Caubet Y."/>
            <person name="Peccoud J."/>
            <person name="Gilbert C."/>
            <person name="Cordaux R."/>
        </authorList>
    </citation>
    <scope>NUCLEOTIDE SEQUENCE [LARGE SCALE GENOMIC DNA]</scope>
    <source>
        <strain evidence="6">ANa2</strain>
        <tissue evidence="6">Whole body excluding digestive tract and cuticle</tissue>
    </source>
</reference>
<dbReference type="FunFam" id="2.10.25.10:FF:000037">
    <property type="entry name" value="Signal peptide, CUB domain and EGF-like domain-containing 2"/>
    <property type="match status" value="1"/>
</dbReference>
<feature type="domain" description="EGF-like" evidence="5">
    <location>
        <begin position="137"/>
        <end position="175"/>
    </location>
</feature>
<dbReference type="OrthoDB" id="10045365at2759"/>
<dbReference type="AlphaFoldDB" id="A0A5N5T759"/>
<evidence type="ECO:0000313" key="7">
    <source>
        <dbReference type="Proteomes" id="UP000326759"/>
    </source>
</evidence>
<dbReference type="SMART" id="SM00181">
    <property type="entry name" value="EGF"/>
    <property type="match status" value="2"/>
</dbReference>
<organism evidence="6 7">
    <name type="scientific">Armadillidium nasatum</name>
    <dbReference type="NCBI Taxonomy" id="96803"/>
    <lineage>
        <taxon>Eukaryota</taxon>
        <taxon>Metazoa</taxon>
        <taxon>Ecdysozoa</taxon>
        <taxon>Arthropoda</taxon>
        <taxon>Crustacea</taxon>
        <taxon>Multicrustacea</taxon>
        <taxon>Malacostraca</taxon>
        <taxon>Eumalacostraca</taxon>
        <taxon>Peracarida</taxon>
        <taxon>Isopoda</taxon>
        <taxon>Oniscidea</taxon>
        <taxon>Crinocheta</taxon>
        <taxon>Armadillidiidae</taxon>
        <taxon>Armadillidium</taxon>
    </lineage>
</organism>
<evidence type="ECO:0000256" key="3">
    <source>
        <dbReference type="ARBA" id="ARBA00022737"/>
    </source>
</evidence>
<keyword evidence="1" id="KW-0245">EGF-like domain</keyword>
<dbReference type="Gene3D" id="2.10.25.10">
    <property type="entry name" value="Laminin"/>
    <property type="match status" value="3"/>
</dbReference>
<sequence>MDYKNFHNYKVNLINYFRIIKFYEIIYAAKISRKQRSKLLLENEINSKILSNNSINIIKEEKQINFRKLSFEIWPEIHQFVSSILLTNIFSIKGCNVNNGGCEQGCTEIQSRVHCYCHSGFVLNRDQRTCSQASSVSCSENNGGCEQDCITKGNGDITCKCGKGFVLADDNKTCYDIDECSRGQKCRPESTCVNTVGGYNVH</sequence>
<dbReference type="Proteomes" id="UP000326759">
    <property type="component" value="Unassembled WGS sequence"/>
</dbReference>